<dbReference type="RefSeq" id="WP_176903313.1">
    <property type="nucleotide sequence ID" value="NZ_FNFB01000021.1"/>
</dbReference>
<keyword evidence="2" id="KW-0238">DNA-binding</keyword>
<dbReference type="PANTHER" id="PTHR43132">
    <property type="entry name" value="ARSENICAL RESISTANCE OPERON REPRESSOR ARSR-RELATED"/>
    <property type="match status" value="1"/>
</dbReference>
<evidence type="ECO:0000256" key="2">
    <source>
        <dbReference type="ARBA" id="ARBA00023125"/>
    </source>
</evidence>
<evidence type="ECO:0000313" key="5">
    <source>
        <dbReference type="EMBL" id="SDL43020.1"/>
    </source>
</evidence>
<dbReference type="PANTHER" id="PTHR43132:SF6">
    <property type="entry name" value="HTH-TYPE TRANSCRIPTIONAL REPRESSOR CZRA"/>
    <property type="match status" value="1"/>
</dbReference>
<accession>A0A1G9JZD6</accession>
<protein>
    <submittedName>
        <fullName evidence="5">Regulatory protein, arsR family</fullName>
    </submittedName>
</protein>
<dbReference type="GO" id="GO:0003677">
    <property type="term" value="F:DNA binding"/>
    <property type="evidence" value="ECO:0007669"/>
    <property type="project" value="UniProtKB-KW"/>
</dbReference>
<evidence type="ECO:0000256" key="1">
    <source>
        <dbReference type="ARBA" id="ARBA00023015"/>
    </source>
</evidence>
<dbReference type="InterPro" id="IPR011991">
    <property type="entry name" value="ArsR-like_HTH"/>
</dbReference>
<organism evidence="5 6">
    <name type="scientific">Nonomuraea maritima</name>
    <dbReference type="NCBI Taxonomy" id="683260"/>
    <lineage>
        <taxon>Bacteria</taxon>
        <taxon>Bacillati</taxon>
        <taxon>Actinomycetota</taxon>
        <taxon>Actinomycetes</taxon>
        <taxon>Streptosporangiales</taxon>
        <taxon>Streptosporangiaceae</taxon>
        <taxon>Nonomuraea</taxon>
    </lineage>
</organism>
<name>A0A1G9JZD6_9ACTN</name>
<keyword evidence="3" id="KW-0804">Transcription</keyword>
<dbReference type="CDD" id="cd00090">
    <property type="entry name" value="HTH_ARSR"/>
    <property type="match status" value="1"/>
</dbReference>
<dbReference type="Pfam" id="PF12840">
    <property type="entry name" value="HTH_20"/>
    <property type="match status" value="1"/>
</dbReference>
<dbReference type="Proteomes" id="UP000198683">
    <property type="component" value="Unassembled WGS sequence"/>
</dbReference>
<dbReference type="InterPro" id="IPR036388">
    <property type="entry name" value="WH-like_DNA-bd_sf"/>
</dbReference>
<dbReference type="InterPro" id="IPR051011">
    <property type="entry name" value="Metal_resp_trans_reg"/>
</dbReference>
<sequence>MALTVHLGVAELAATRFAVSPLSETVACLRQLGDRDRHAIHLPWLRWAQESLAEEPLHLSHTWPLIVSERLAWPEFLVPAPRGAGTSIEEDLEALQRTTAQQVRTSLRRVFGARPPDAVARLAARPAAGLRAIAGELRAVHDRLIAPHWSRIRAVLDADVIHRAKRFAAGGAEQLFADLHPDLHWRDGRLVLEGARWRSEIVVDRGPGGLVLMPVALGSPHVLIKKRTSTQTTVRYPARGAGGLWTMGTRAPSSSTVRLLGRARAALLEALRSPATTTDLARALGVTPSAVSQHLGVLRASGLVTRERYGRNVLYMTTALGDSLCGADGPSPAGSVRP</sequence>
<keyword evidence="1" id="KW-0805">Transcription regulation</keyword>
<dbReference type="Pfam" id="PF19361">
    <property type="entry name" value="DUF5937"/>
    <property type="match status" value="1"/>
</dbReference>
<dbReference type="Gene3D" id="1.10.10.10">
    <property type="entry name" value="Winged helix-like DNA-binding domain superfamily/Winged helix DNA-binding domain"/>
    <property type="match status" value="1"/>
</dbReference>
<evidence type="ECO:0000259" key="4">
    <source>
        <dbReference type="PROSITE" id="PS50987"/>
    </source>
</evidence>
<dbReference type="GO" id="GO:0003700">
    <property type="term" value="F:DNA-binding transcription factor activity"/>
    <property type="evidence" value="ECO:0007669"/>
    <property type="project" value="InterPro"/>
</dbReference>
<reference evidence="5 6" key="1">
    <citation type="submission" date="2016-10" db="EMBL/GenBank/DDBJ databases">
        <authorList>
            <person name="de Groot N.N."/>
        </authorList>
    </citation>
    <scope>NUCLEOTIDE SEQUENCE [LARGE SCALE GENOMIC DNA]</scope>
    <source>
        <strain evidence="5 6">CGMCC 4.5681</strain>
    </source>
</reference>
<evidence type="ECO:0000256" key="3">
    <source>
        <dbReference type="ARBA" id="ARBA00023163"/>
    </source>
</evidence>
<dbReference type="PROSITE" id="PS50987">
    <property type="entry name" value="HTH_ARSR_2"/>
    <property type="match status" value="1"/>
</dbReference>
<proteinExistence type="predicted"/>
<keyword evidence="6" id="KW-1185">Reference proteome</keyword>
<evidence type="ECO:0000313" key="6">
    <source>
        <dbReference type="Proteomes" id="UP000198683"/>
    </source>
</evidence>
<dbReference type="InterPro" id="IPR045981">
    <property type="entry name" value="DUF5937"/>
</dbReference>
<gene>
    <name evidence="5" type="ORF">SAMN05421874_12181</name>
</gene>
<dbReference type="SUPFAM" id="SSF46785">
    <property type="entry name" value="Winged helix' DNA-binding domain"/>
    <property type="match status" value="1"/>
</dbReference>
<dbReference type="EMBL" id="FNFB01000021">
    <property type="protein sequence ID" value="SDL43020.1"/>
    <property type="molecule type" value="Genomic_DNA"/>
</dbReference>
<dbReference type="SMART" id="SM00418">
    <property type="entry name" value="HTH_ARSR"/>
    <property type="match status" value="1"/>
</dbReference>
<dbReference type="AlphaFoldDB" id="A0A1G9JZD6"/>
<feature type="domain" description="HTH arsR-type" evidence="4">
    <location>
        <begin position="244"/>
        <end position="338"/>
    </location>
</feature>
<dbReference type="InterPro" id="IPR036390">
    <property type="entry name" value="WH_DNA-bd_sf"/>
</dbReference>
<dbReference type="InterPro" id="IPR001845">
    <property type="entry name" value="HTH_ArsR_DNA-bd_dom"/>
</dbReference>
<dbReference type="STRING" id="683260.SAMN05421874_12181"/>